<dbReference type="Gene3D" id="2.60.120.330">
    <property type="entry name" value="B-lactam Antibiotic, Isopenicillin N Synthase, Chain"/>
    <property type="match status" value="1"/>
</dbReference>
<dbReference type="Proteomes" id="UP001056384">
    <property type="component" value="Chromosome 1"/>
</dbReference>
<keyword evidence="2" id="KW-0408">Iron</keyword>
<dbReference type="GO" id="GO:0051213">
    <property type="term" value="F:dioxygenase activity"/>
    <property type="evidence" value="ECO:0007669"/>
    <property type="project" value="UniProtKB-KW"/>
</dbReference>
<evidence type="ECO:0000259" key="3">
    <source>
        <dbReference type="PROSITE" id="PS51471"/>
    </source>
</evidence>
<keyword evidence="5" id="KW-1185">Reference proteome</keyword>
<name>A0A9Q9EET8_9PEZI</name>
<evidence type="ECO:0000256" key="1">
    <source>
        <dbReference type="ARBA" id="ARBA00008056"/>
    </source>
</evidence>
<dbReference type="InterPro" id="IPR044861">
    <property type="entry name" value="IPNS-like_FE2OG_OXY"/>
</dbReference>
<dbReference type="AlphaFoldDB" id="A0A9Q9EET8"/>
<dbReference type="InterPro" id="IPR050231">
    <property type="entry name" value="Iron_ascorbate_oxido_reductase"/>
</dbReference>
<dbReference type="InterPro" id="IPR005123">
    <property type="entry name" value="Oxoglu/Fe-dep_dioxygenase_dom"/>
</dbReference>
<organism evidence="4 5">
    <name type="scientific">Septoria linicola</name>
    <dbReference type="NCBI Taxonomy" id="215465"/>
    <lineage>
        <taxon>Eukaryota</taxon>
        <taxon>Fungi</taxon>
        <taxon>Dikarya</taxon>
        <taxon>Ascomycota</taxon>
        <taxon>Pezizomycotina</taxon>
        <taxon>Dothideomycetes</taxon>
        <taxon>Dothideomycetidae</taxon>
        <taxon>Mycosphaerellales</taxon>
        <taxon>Mycosphaerellaceae</taxon>
        <taxon>Septoria</taxon>
    </lineage>
</organism>
<dbReference type="Pfam" id="PF14226">
    <property type="entry name" value="DIOX_N"/>
    <property type="match status" value="1"/>
</dbReference>
<dbReference type="InterPro" id="IPR027443">
    <property type="entry name" value="IPNS-like_sf"/>
</dbReference>
<feature type="domain" description="Fe2OG dioxygenase" evidence="3">
    <location>
        <begin position="192"/>
        <end position="310"/>
    </location>
</feature>
<dbReference type="EMBL" id="CP099418">
    <property type="protein sequence ID" value="USW48210.1"/>
    <property type="molecule type" value="Genomic_DNA"/>
</dbReference>
<dbReference type="InterPro" id="IPR026992">
    <property type="entry name" value="DIOX_N"/>
</dbReference>
<evidence type="ECO:0000256" key="2">
    <source>
        <dbReference type="RuleBase" id="RU003682"/>
    </source>
</evidence>
<keyword evidence="2" id="KW-0560">Oxidoreductase</keyword>
<dbReference type="PANTHER" id="PTHR47990">
    <property type="entry name" value="2-OXOGLUTARATE (2OG) AND FE(II)-DEPENDENT OXYGENASE SUPERFAMILY PROTEIN-RELATED"/>
    <property type="match status" value="1"/>
</dbReference>
<dbReference type="PROSITE" id="PS51471">
    <property type="entry name" value="FE2OG_OXY"/>
    <property type="match status" value="1"/>
</dbReference>
<reference evidence="4" key="1">
    <citation type="submission" date="2022-06" db="EMBL/GenBank/DDBJ databases">
        <title>Complete genome sequences of two strains of the flax pathogen Septoria linicola.</title>
        <authorList>
            <person name="Lapalu N."/>
            <person name="Simon A."/>
            <person name="Demenou B."/>
            <person name="Paumier D."/>
            <person name="Guillot M.-P."/>
            <person name="Gout L."/>
            <person name="Valade R."/>
        </authorList>
    </citation>
    <scope>NUCLEOTIDE SEQUENCE</scope>
    <source>
        <strain evidence="4">SE15195</strain>
    </source>
</reference>
<accession>A0A9Q9EET8</accession>
<sequence length="353" mass="40012">MPHKESNVEFTPSGYPPFPDDLKTVELKTISLRKIQDAHCDEQDRMFEECKTRGFFYLDLSQCEQGDTISHGAEHIASVAESVMALPLEEKKKYPFEGKDIFGYKEVGRTKTDKHKTPDTAEFFNVSKNDMLVPDEEMRRHWPKTILDNKPLLRDYCKTAHSIGLQILSILATKLGIDPDELHRRHRSEALSGDHIRMTRGPPRKTAEMPEIQTPAHTDFGTITLLKNWLGGLQVYGSPNRVLGNLEYDDGVEGEWLWVKPKKNCLIVNLGDAAVKFTNGALCSGRHRVIPAPGDQGRWPRYSIVYFVRPIDNCSLKTLKGDGIPPAGDEDEEGVNAREWIFLQAERLRGRTS</sequence>
<dbReference type="Pfam" id="PF03171">
    <property type="entry name" value="2OG-FeII_Oxy"/>
    <property type="match status" value="1"/>
</dbReference>
<proteinExistence type="inferred from homology"/>
<gene>
    <name evidence="4" type="ORF">Slin15195_G015290</name>
</gene>
<keyword evidence="4" id="KW-0223">Dioxygenase</keyword>
<dbReference type="SUPFAM" id="SSF51197">
    <property type="entry name" value="Clavaminate synthase-like"/>
    <property type="match status" value="1"/>
</dbReference>
<dbReference type="GO" id="GO:0044283">
    <property type="term" value="P:small molecule biosynthetic process"/>
    <property type="evidence" value="ECO:0007669"/>
    <property type="project" value="UniProtKB-ARBA"/>
</dbReference>
<evidence type="ECO:0000313" key="5">
    <source>
        <dbReference type="Proteomes" id="UP001056384"/>
    </source>
</evidence>
<comment type="similarity">
    <text evidence="1 2">Belongs to the iron/ascorbate-dependent oxidoreductase family.</text>
</comment>
<keyword evidence="2" id="KW-0479">Metal-binding</keyword>
<dbReference type="GO" id="GO:0046872">
    <property type="term" value="F:metal ion binding"/>
    <property type="evidence" value="ECO:0007669"/>
    <property type="project" value="UniProtKB-KW"/>
</dbReference>
<protein>
    <submittedName>
        <fullName evidence="4">Oxoglutarate/iron-dependent dioxygenase, non-hem dioxygenase domain-containing protein</fullName>
    </submittedName>
</protein>
<evidence type="ECO:0000313" key="4">
    <source>
        <dbReference type="EMBL" id="USW48210.1"/>
    </source>
</evidence>